<proteinExistence type="predicted"/>
<dbReference type="InterPro" id="IPR050351">
    <property type="entry name" value="BphY/WalK/GraS-like"/>
</dbReference>
<keyword evidence="7 10" id="KW-0418">Kinase</keyword>
<dbReference type="GO" id="GO:0000155">
    <property type="term" value="F:phosphorelay sensor kinase activity"/>
    <property type="evidence" value="ECO:0007669"/>
    <property type="project" value="InterPro"/>
</dbReference>
<dbReference type="PRINTS" id="PR00344">
    <property type="entry name" value="BCTRLSENSOR"/>
</dbReference>
<dbReference type="GO" id="GO:0016036">
    <property type="term" value="P:cellular response to phosphate starvation"/>
    <property type="evidence" value="ECO:0007669"/>
    <property type="project" value="TreeGrafter"/>
</dbReference>
<dbReference type="KEGG" id="pbk:Back11_37260"/>
<dbReference type="GO" id="GO:0005886">
    <property type="term" value="C:plasma membrane"/>
    <property type="evidence" value="ECO:0007669"/>
    <property type="project" value="UniProtKB-SubCell"/>
</dbReference>
<evidence type="ECO:0000256" key="6">
    <source>
        <dbReference type="ARBA" id="ARBA00022741"/>
    </source>
</evidence>
<keyword evidence="6" id="KW-0547">Nucleotide-binding</keyword>
<protein>
    <recommendedName>
        <fullName evidence="3">histidine kinase</fullName>
        <ecNumber evidence="3">2.7.13.3</ecNumber>
    </recommendedName>
</protein>
<evidence type="ECO:0000256" key="7">
    <source>
        <dbReference type="ARBA" id="ARBA00022777"/>
    </source>
</evidence>
<keyword evidence="4" id="KW-0597">Phosphoprotein</keyword>
<name>A0A3G9J969_9BACL</name>
<keyword evidence="8" id="KW-0067">ATP-binding</keyword>
<dbReference type="GO" id="GO:0004721">
    <property type="term" value="F:phosphoprotein phosphatase activity"/>
    <property type="evidence" value="ECO:0007669"/>
    <property type="project" value="TreeGrafter"/>
</dbReference>
<evidence type="ECO:0000256" key="5">
    <source>
        <dbReference type="ARBA" id="ARBA00022679"/>
    </source>
</evidence>
<evidence type="ECO:0000256" key="3">
    <source>
        <dbReference type="ARBA" id="ARBA00012438"/>
    </source>
</evidence>
<evidence type="ECO:0000256" key="1">
    <source>
        <dbReference type="ARBA" id="ARBA00000085"/>
    </source>
</evidence>
<dbReference type="InterPro" id="IPR003661">
    <property type="entry name" value="HisK_dim/P_dom"/>
</dbReference>
<dbReference type="PANTHER" id="PTHR45453">
    <property type="entry name" value="PHOSPHATE REGULON SENSOR PROTEIN PHOR"/>
    <property type="match status" value="1"/>
</dbReference>
<dbReference type="Gene3D" id="1.10.287.130">
    <property type="match status" value="1"/>
</dbReference>
<dbReference type="EMBL" id="AP019308">
    <property type="protein sequence ID" value="BBH22381.1"/>
    <property type="molecule type" value="Genomic_DNA"/>
</dbReference>
<dbReference type="OrthoDB" id="368131at2"/>
<evidence type="ECO:0000313" key="11">
    <source>
        <dbReference type="Proteomes" id="UP000275368"/>
    </source>
</evidence>
<dbReference type="EC" id="2.7.13.3" evidence="3"/>
<dbReference type="SUPFAM" id="SSF47384">
    <property type="entry name" value="Homodimeric domain of signal transducing histidine kinase"/>
    <property type="match status" value="1"/>
</dbReference>
<dbReference type="PANTHER" id="PTHR45453:SF1">
    <property type="entry name" value="PHOSPHATE REGULON SENSOR PROTEIN PHOR"/>
    <property type="match status" value="1"/>
</dbReference>
<dbReference type="Pfam" id="PF00512">
    <property type="entry name" value="HisKA"/>
    <property type="match status" value="1"/>
</dbReference>
<comment type="subcellular location">
    <subcellularLocation>
        <location evidence="2">Cell membrane</location>
        <topology evidence="2">Multi-pass membrane protein</topology>
    </subcellularLocation>
</comment>
<dbReference type="Pfam" id="PF02518">
    <property type="entry name" value="HATPase_c"/>
    <property type="match status" value="1"/>
</dbReference>
<dbReference type="Gene3D" id="3.30.565.10">
    <property type="entry name" value="Histidine kinase-like ATPase, C-terminal domain"/>
    <property type="match status" value="1"/>
</dbReference>
<organism evidence="10 11">
    <name type="scientific">Paenibacillus baekrokdamisoli</name>
    <dbReference type="NCBI Taxonomy" id="1712516"/>
    <lineage>
        <taxon>Bacteria</taxon>
        <taxon>Bacillati</taxon>
        <taxon>Bacillota</taxon>
        <taxon>Bacilli</taxon>
        <taxon>Bacillales</taxon>
        <taxon>Paenibacillaceae</taxon>
        <taxon>Paenibacillus</taxon>
    </lineage>
</organism>
<dbReference type="InterPro" id="IPR005467">
    <property type="entry name" value="His_kinase_dom"/>
</dbReference>
<dbReference type="RefSeq" id="WP_125660410.1">
    <property type="nucleotide sequence ID" value="NZ_AP019308.1"/>
</dbReference>
<evidence type="ECO:0000256" key="2">
    <source>
        <dbReference type="ARBA" id="ARBA00004651"/>
    </source>
</evidence>
<evidence type="ECO:0000256" key="8">
    <source>
        <dbReference type="ARBA" id="ARBA00022840"/>
    </source>
</evidence>
<gene>
    <name evidence="10" type="primary">mrsK2</name>
    <name evidence="10" type="ORF">Back11_37260</name>
</gene>
<dbReference type="SMART" id="SM00387">
    <property type="entry name" value="HATPase_c"/>
    <property type="match status" value="1"/>
</dbReference>
<evidence type="ECO:0000256" key="9">
    <source>
        <dbReference type="ARBA" id="ARBA00023012"/>
    </source>
</evidence>
<keyword evidence="9" id="KW-0902">Two-component regulatory system</keyword>
<dbReference type="CDD" id="cd00075">
    <property type="entry name" value="HATPase"/>
    <property type="match status" value="1"/>
</dbReference>
<evidence type="ECO:0000256" key="4">
    <source>
        <dbReference type="ARBA" id="ARBA00022553"/>
    </source>
</evidence>
<dbReference type="FunFam" id="3.30.565.10:FF:000006">
    <property type="entry name" value="Sensor histidine kinase WalK"/>
    <property type="match status" value="1"/>
</dbReference>
<reference evidence="10 11" key="1">
    <citation type="submission" date="2018-11" db="EMBL/GenBank/DDBJ databases">
        <title>Complete genome sequence of Paenibacillus baekrokdamisoli strain KCTC 33723.</title>
        <authorList>
            <person name="Kang S.W."/>
            <person name="Lee K.C."/>
            <person name="Kim K.K."/>
            <person name="Kim J.S."/>
            <person name="Kim D.S."/>
            <person name="Ko S.H."/>
            <person name="Yang S.H."/>
            <person name="Lee J.S."/>
        </authorList>
    </citation>
    <scope>NUCLEOTIDE SEQUENCE [LARGE SCALE GENOMIC DNA]</scope>
    <source>
        <strain evidence="10 11">KCTC 33723</strain>
    </source>
</reference>
<evidence type="ECO:0000313" key="10">
    <source>
        <dbReference type="EMBL" id="BBH22381.1"/>
    </source>
</evidence>
<dbReference type="InterPro" id="IPR036097">
    <property type="entry name" value="HisK_dim/P_sf"/>
</dbReference>
<comment type="catalytic activity">
    <reaction evidence="1">
        <text>ATP + protein L-histidine = ADP + protein N-phospho-L-histidine.</text>
        <dbReference type="EC" id="2.7.13.3"/>
    </reaction>
</comment>
<accession>A0A3G9J969</accession>
<dbReference type="CDD" id="cd00082">
    <property type="entry name" value="HisKA"/>
    <property type="match status" value="1"/>
</dbReference>
<dbReference type="PROSITE" id="PS50109">
    <property type="entry name" value="HIS_KIN"/>
    <property type="match status" value="1"/>
</dbReference>
<dbReference type="GO" id="GO:0005524">
    <property type="term" value="F:ATP binding"/>
    <property type="evidence" value="ECO:0007669"/>
    <property type="project" value="UniProtKB-KW"/>
</dbReference>
<dbReference type="SUPFAM" id="SSF55874">
    <property type="entry name" value="ATPase domain of HSP90 chaperone/DNA topoisomerase II/histidine kinase"/>
    <property type="match status" value="1"/>
</dbReference>
<dbReference type="SMART" id="SM00388">
    <property type="entry name" value="HisKA"/>
    <property type="match status" value="1"/>
</dbReference>
<dbReference type="FunFam" id="1.10.287.130:FF:000082">
    <property type="entry name" value="Sensor histidine kinase YvrG"/>
    <property type="match status" value="1"/>
</dbReference>
<dbReference type="Proteomes" id="UP000275368">
    <property type="component" value="Chromosome"/>
</dbReference>
<sequence length="591" mass="67383">MNVKKRFIFQYIRQLLFVGLLLLVLILGTFTLTIVKLERLDQESDFIKSGLPVLADSITEHDGKIQFDPKLLAQVRKQGGWLQVIGKDGEATAAYNTPADVPGRYNPGELMSYWKAEKDFPYGLYAWIQELDGQSYTLLYGVKNDIPKLKRNLLQQVTWRAGKIEVNGTFKQELNDTHGWIEVLDGNGKVLGGYGKTNEEDEAPDHYSVQDLMLRSQYPERYGMQLFTVYDTESGNTWIIHAPLSSSAASSANGDTYKGIINVFIWNAAALLVMVLLLFLLLALWYGHRFGTPILHMIDWLHHLAKGELHEPTGRNPKGLPFSRKRSGRLKGRFRAHSEMIESLAHLTGTLQKNEHIRKQLETTREDWIAGVSHDMKTPLSSILGYAHLMESRTYEWSQAEIREFAAIMREKSSYMDEMINDLTLTYRLKNEAFAFEFIPTNMNEFIEQTIQKWKHHPQFANVPIHFTASEPSIIYPIDAKYFRRVLENLLANAALHNPEGTWINVSMVKDNGSHFVIRIQDNGVGIDEETKQLLFERYYRGTNTDELMQGTGLGMAISKQLVIQHQGQIEVQSQPGTGTTISLIFRAAEL</sequence>
<dbReference type="AlphaFoldDB" id="A0A3G9J969"/>
<dbReference type="InterPro" id="IPR003594">
    <property type="entry name" value="HATPase_dom"/>
</dbReference>
<dbReference type="InterPro" id="IPR036890">
    <property type="entry name" value="HATPase_C_sf"/>
</dbReference>
<keyword evidence="11" id="KW-1185">Reference proteome</keyword>
<dbReference type="InterPro" id="IPR004358">
    <property type="entry name" value="Sig_transdc_His_kin-like_C"/>
</dbReference>
<keyword evidence="5" id="KW-0808">Transferase</keyword>